<keyword evidence="2" id="KW-1185">Reference proteome</keyword>
<comment type="caution">
    <text evidence="1">The sequence shown here is derived from an EMBL/GenBank/DDBJ whole genome shotgun (WGS) entry which is preliminary data.</text>
</comment>
<sequence>MRSFTAVVLVAASWWTASGDEPREWYQGDISRVPDYHLFPRQPLNAVTKTLLFACSAATRDAVRFRWRVEHPSSVNVSLSSRSRSIYLERGRGFYVRDSVLRLVSEMPHDGVVHCKIMDPESGAEQTQMRANYSVLASVGVESCARHTFCHRDRSSCALDETQGLVCRCLEAFPRRDPFHGVCYAGLRLGDACVFDHECAANDSWCQDEVCACRPSFMRVSWHCLPTARLGEPCSQARCPGRHAHCQHGLCACDAQYHDVDGVCVPDATADDLRARADVDAKSPGAVSALRVDSAAWLMLVGFCVLLGLVALYHSVADRRRCKRVATTSAAVHDTTESRES</sequence>
<evidence type="ECO:0000313" key="2">
    <source>
        <dbReference type="Proteomes" id="UP000821865"/>
    </source>
</evidence>
<evidence type="ECO:0000313" key="1">
    <source>
        <dbReference type="EMBL" id="KAH7955048.1"/>
    </source>
</evidence>
<reference evidence="1" key="1">
    <citation type="submission" date="2020-05" db="EMBL/GenBank/DDBJ databases">
        <title>Large-scale comparative analyses of tick genomes elucidate their genetic diversity and vector capacities.</title>
        <authorList>
            <person name="Jia N."/>
            <person name="Wang J."/>
            <person name="Shi W."/>
            <person name="Du L."/>
            <person name="Sun Y."/>
            <person name="Zhan W."/>
            <person name="Jiang J."/>
            <person name="Wang Q."/>
            <person name="Zhang B."/>
            <person name="Ji P."/>
            <person name="Sakyi L.B."/>
            <person name="Cui X."/>
            <person name="Yuan T."/>
            <person name="Jiang B."/>
            <person name="Yang W."/>
            <person name="Lam T.T.-Y."/>
            <person name="Chang Q."/>
            <person name="Ding S."/>
            <person name="Wang X."/>
            <person name="Zhu J."/>
            <person name="Ruan X."/>
            <person name="Zhao L."/>
            <person name="Wei J."/>
            <person name="Que T."/>
            <person name="Du C."/>
            <person name="Cheng J."/>
            <person name="Dai P."/>
            <person name="Han X."/>
            <person name="Huang E."/>
            <person name="Gao Y."/>
            <person name="Liu J."/>
            <person name="Shao H."/>
            <person name="Ye R."/>
            <person name="Li L."/>
            <person name="Wei W."/>
            <person name="Wang X."/>
            <person name="Wang C."/>
            <person name="Yang T."/>
            <person name="Huo Q."/>
            <person name="Li W."/>
            <person name="Guo W."/>
            <person name="Chen H."/>
            <person name="Zhou L."/>
            <person name="Ni X."/>
            <person name="Tian J."/>
            <person name="Zhou Y."/>
            <person name="Sheng Y."/>
            <person name="Liu T."/>
            <person name="Pan Y."/>
            <person name="Xia L."/>
            <person name="Li J."/>
            <person name="Zhao F."/>
            <person name="Cao W."/>
        </authorList>
    </citation>
    <scope>NUCLEOTIDE SEQUENCE</scope>
    <source>
        <strain evidence="1">Dsil-2018</strain>
    </source>
</reference>
<name>A0ACB8D0Y7_DERSI</name>
<gene>
    <name evidence="1" type="ORF">HPB49_024245</name>
</gene>
<accession>A0ACB8D0Y7</accession>
<dbReference type="EMBL" id="CM023473">
    <property type="protein sequence ID" value="KAH7955048.1"/>
    <property type="molecule type" value="Genomic_DNA"/>
</dbReference>
<organism evidence="1 2">
    <name type="scientific">Dermacentor silvarum</name>
    <name type="common">Tick</name>
    <dbReference type="NCBI Taxonomy" id="543639"/>
    <lineage>
        <taxon>Eukaryota</taxon>
        <taxon>Metazoa</taxon>
        <taxon>Ecdysozoa</taxon>
        <taxon>Arthropoda</taxon>
        <taxon>Chelicerata</taxon>
        <taxon>Arachnida</taxon>
        <taxon>Acari</taxon>
        <taxon>Parasitiformes</taxon>
        <taxon>Ixodida</taxon>
        <taxon>Ixodoidea</taxon>
        <taxon>Ixodidae</taxon>
        <taxon>Rhipicephalinae</taxon>
        <taxon>Dermacentor</taxon>
    </lineage>
</organism>
<dbReference type="Proteomes" id="UP000821865">
    <property type="component" value="Chromosome 4"/>
</dbReference>
<protein>
    <submittedName>
        <fullName evidence="1">Uncharacterized protein</fullName>
    </submittedName>
</protein>
<proteinExistence type="predicted"/>